<evidence type="ECO:0000313" key="2">
    <source>
        <dbReference type="Proteomes" id="UP000076532"/>
    </source>
</evidence>
<evidence type="ECO:0000313" key="1">
    <source>
        <dbReference type="EMBL" id="KZP16058.1"/>
    </source>
</evidence>
<protein>
    <submittedName>
        <fullName evidence="1">Uncharacterized protein</fullName>
    </submittedName>
</protein>
<dbReference type="Proteomes" id="UP000076532">
    <property type="component" value="Unassembled WGS sequence"/>
</dbReference>
<dbReference type="EMBL" id="KV417597">
    <property type="protein sequence ID" value="KZP16058.1"/>
    <property type="molecule type" value="Genomic_DNA"/>
</dbReference>
<proteinExistence type="predicted"/>
<organism evidence="1 2">
    <name type="scientific">Athelia psychrophila</name>
    <dbReference type="NCBI Taxonomy" id="1759441"/>
    <lineage>
        <taxon>Eukaryota</taxon>
        <taxon>Fungi</taxon>
        <taxon>Dikarya</taxon>
        <taxon>Basidiomycota</taxon>
        <taxon>Agaricomycotina</taxon>
        <taxon>Agaricomycetes</taxon>
        <taxon>Agaricomycetidae</taxon>
        <taxon>Atheliales</taxon>
        <taxon>Atheliaceae</taxon>
        <taxon>Athelia</taxon>
    </lineage>
</organism>
<feature type="non-terminal residue" evidence="1">
    <location>
        <position position="101"/>
    </location>
</feature>
<sequence length="101" mass="11548">MSVDSMWTRRRAAGVKRWIMRMVSYLAMPRRMCIVIPLTLHGLRQWSAESVMCYTHSTDGMLRDALPISKAYVLRPQSSSRVQIASYGALIGACSWHEAMR</sequence>
<name>A0A166ESC7_9AGAM</name>
<accession>A0A166ESC7</accession>
<keyword evidence="2" id="KW-1185">Reference proteome</keyword>
<gene>
    <name evidence="1" type="ORF">FIBSPDRAFT_866287</name>
</gene>
<dbReference type="AlphaFoldDB" id="A0A166ESC7"/>
<reference evidence="1 2" key="1">
    <citation type="journal article" date="2016" name="Mol. Biol. Evol.">
        <title>Comparative Genomics of Early-Diverging Mushroom-Forming Fungi Provides Insights into the Origins of Lignocellulose Decay Capabilities.</title>
        <authorList>
            <person name="Nagy L.G."/>
            <person name="Riley R."/>
            <person name="Tritt A."/>
            <person name="Adam C."/>
            <person name="Daum C."/>
            <person name="Floudas D."/>
            <person name="Sun H."/>
            <person name="Yadav J.S."/>
            <person name="Pangilinan J."/>
            <person name="Larsson K.H."/>
            <person name="Matsuura K."/>
            <person name="Barry K."/>
            <person name="Labutti K."/>
            <person name="Kuo R."/>
            <person name="Ohm R.A."/>
            <person name="Bhattacharya S.S."/>
            <person name="Shirouzu T."/>
            <person name="Yoshinaga Y."/>
            <person name="Martin F.M."/>
            <person name="Grigoriev I.V."/>
            <person name="Hibbett D.S."/>
        </authorList>
    </citation>
    <scope>NUCLEOTIDE SEQUENCE [LARGE SCALE GENOMIC DNA]</scope>
    <source>
        <strain evidence="1 2">CBS 109695</strain>
    </source>
</reference>